<keyword evidence="1" id="KW-0175">Coiled coil</keyword>
<organism evidence="2 3">
    <name type="scientific">Symbiodinium necroappetens</name>
    <dbReference type="NCBI Taxonomy" id="1628268"/>
    <lineage>
        <taxon>Eukaryota</taxon>
        <taxon>Sar</taxon>
        <taxon>Alveolata</taxon>
        <taxon>Dinophyceae</taxon>
        <taxon>Suessiales</taxon>
        <taxon>Symbiodiniaceae</taxon>
        <taxon>Symbiodinium</taxon>
    </lineage>
</organism>
<proteinExistence type="predicted"/>
<evidence type="ECO:0000256" key="1">
    <source>
        <dbReference type="SAM" id="Coils"/>
    </source>
</evidence>
<evidence type="ECO:0000313" key="2">
    <source>
        <dbReference type="EMBL" id="CAE7691985.1"/>
    </source>
</evidence>
<dbReference type="AlphaFoldDB" id="A0A812WMD4"/>
<evidence type="ECO:0000313" key="3">
    <source>
        <dbReference type="Proteomes" id="UP000601435"/>
    </source>
</evidence>
<sequence>MPCSNGLAPCLLSEGHRHGVCRTPHSSFLLNKLIEMRLDNKDYWGVARKKRKPYLEPTDAAGWSSRAFWASMRTQKALEEAEKQQREAEMHAEIARSSMQQAQAAMLQSKVNSRAYAVKSPSVQPYLHFCDELGTWLRGNRKAGESTPMLQLRRFCSGLENALDNISRRPETLATRAGFRLFDVPPMQYPEDPQWRPDLPTFHRPSGMEGGFDPGLELPIQLSVPEALLWLTPSSPCHRRHHGHATFL</sequence>
<dbReference type="EMBL" id="CAJNJA010034386">
    <property type="protein sequence ID" value="CAE7691985.1"/>
    <property type="molecule type" value="Genomic_DNA"/>
</dbReference>
<protein>
    <submittedName>
        <fullName evidence="2">Uncharacterized protein</fullName>
    </submittedName>
</protein>
<name>A0A812WMD4_9DINO</name>
<feature type="coiled-coil region" evidence="1">
    <location>
        <begin position="71"/>
        <end position="98"/>
    </location>
</feature>
<accession>A0A812WMD4</accession>
<keyword evidence="3" id="KW-1185">Reference proteome</keyword>
<reference evidence="2" key="1">
    <citation type="submission" date="2021-02" db="EMBL/GenBank/DDBJ databases">
        <authorList>
            <person name="Dougan E. K."/>
            <person name="Rhodes N."/>
            <person name="Thang M."/>
            <person name="Chan C."/>
        </authorList>
    </citation>
    <scope>NUCLEOTIDE SEQUENCE</scope>
</reference>
<dbReference type="OrthoDB" id="410199at2759"/>
<comment type="caution">
    <text evidence="2">The sequence shown here is derived from an EMBL/GenBank/DDBJ whole genome shotgun (WGS) entry which is preliminary data.</text>
</comment>
<dbReference type="Proteomes" id="UP000601435">
    <property type="component" value="Unassembled WGS sequence"/>
</dbReference>
<gene>
    <name evidence="2" type="ORF">SNEC2469_LOCUS19929</name>
</gene>